<feature type="domain" description="Ketoreductase" evidence="3">
    <location>
        <begin position="6"/>
        <end position="181"/>
    </location>
</feature>
<dbReference type="Gene3D" id="3.40.50.720">
    <property type="entry name" value="NAD(P)-binding Rossmann-like Domain"/>
    <property type="match status" value="1"/>
</dbReference>
<dbReference type="CDD" id="cd05233">
    <property type="entry name" value="SDR_c"/>
    <property type="match status" value="1"/>
</dbReference>
<dbReference type="PROSITE" id="PS00061">
    <property type="entry name" value="ADH_SHORT"/>
    <property type="match status" value="1"/>
</dbReference>
<keyword evidence="5" id="KW-1185">Reference proteome</keyword>
<comment type="caution">
    <text evidence="4">The sequence shown here is derived from an EMBL/GenBank/DDBJ whole genome shotgun (WGS) entry which is preliminary data.</text>
</comment>
<dbReference type="PANTHER" id="PTHR43180:SF66">
    <property type="entry name" value="SHORT-CHAIN DEHYDROGENASE_REDUCTASE FAMILY PROTEIN"/>
    <property type="match status" value="1"/>
</dbReference>
<evidence type="ECO:0000313" key="5">
    <source>
        <dbReference type="Proteomes" id="UP001500635"/>
    </source>
</evidence>
<reference evidence="5" key="1">
    <citation type="journal article" date="2019" name="Int. J. Syst. Evol. Microbiol.">
        <title>The Global Catalogue of Microorganisms (GCM) 10K type strain sequencing project: providing services to taxonomists for standard genome sequencing and annotation.</title>
        <authorList>
            <consortium name="The Broad Institute Genomics Platform"/>
            <consortium name="The Broad Institute Genome Sequencing Center for Infectious Disease"/>
            <person name="Wu L."/>
            <person name="Ma J."/>
        </authorList>
    </citation>
    <scope>NUCLEOTIDE SEQUENCE [LARGE SCALE GENOMIC DNA]</scope>
    <source>
        <strain evidence="5">JCM 17688</strain>
    </source>
</reference>
<organism evidence="4 5">
    <name type="scientific">Tsukamurella soli</name>
    <dbReference type="NCBI Taxonomy" id="644556"/>
    <lineage>
        <taxon>Bacteria</taxon>
        <taxon>Bacillati</taxon>
        <taxon>Actinomycetota</taxon>
        <taxon>Actinomycetes</taxon>
        <taxon>Mycobacteriales</taxon>
        <taxon>Tsukamurellaceae</taxon>
        <taxon>Tsukamurella</taxon>
    </lineage>
</organism>
<evidence type="ECO:0000256" key="2">
    <source>
        <dbReference type="ARBA" id="ARBA00023002"/>
    </source>
</evidence>
<dbReference type="PANTHER" id="PTHR43180">
    <property type="entry name" value="3-OXOACYL-(ACYL-CARRIER-PROTEIN) REDUCTASE (AFU_ORTHOLOGUE AFUA_6G11210)"/>
    <property type="match status" value="1"/>
</dbReference>
<gene>
    <name evidence="4" type="ORF">GCM10023147_22460</name>
</gene>
<sequence length="251" mass="25242">MELDGKTALITGAARGLGLAIAQRFAAGGARVALADIDGDTARAAATAIGGGAVGLACDVTDPASVRAAIDGAVAAFGALYVMVNNAGIEIGKPIPETSDEEFAQILDVNVKGTFYGIKYSIAALAQTRGTILNLSSVAGLAGVPLLGAYCATKAAVIRLTQTAAIELRDAGIRVNALCPAFIGTAMVDRLVAPFEAATGADFGDLVAAAQGRLGTAEEVAEMAAFLVSDDAGFITGSFYTLDNTLTARVL</sequence>
<dbReference type="InterPro" id="IPR057326">
    <property type="entry name" value="KR_dom"/>
</dbReference>
<evidence type="ECO:0000259" key="3">
    <source>
        <dbReference type="SMART" id="SM00822"/>
    </source>
</evidence>
<dbReference type="NCBIfam" id="NF005559">
    <property type="entry name" value="PRK07231.1"/>
    <property type="match status" value="1"/>
</dbReference>
<dbReference type="InterPro" id="IPR020904">
    <property type="entry name" value="Sc_DH/Rdtase_CS"/>
</dbReference>
<dbReference type="PRINTS" id="PR00081">
    <property type="entry name" value="GDHRDH"/>
</dbReference>
<accession>A0ABP8JL49</accession>
<dbReference type="InterPro" id="IPR002347">
    <property type="entry name" value="SDR_fam"/>
</dbReference>
<name>A0ABP8JL49_9ACTN</name>
<dbReference type="Pfam" id="PF13561">
    <property type="entry name" value="adh_short_C2"/>
    <property type="match status" value="1"/>
</dbReference>
<protein>
    <submittedName>
        <fullName evidence="4">SDR family oxidoreductase</fullName>
    </submittedName>
</protein>
<dbReference type="SUPFAM" id="SSF51735">
    <property type="entry name" value="NAD(P)-binding Rossmann-fold domains"/>
    <property type="match status" value="1"/>
</dbReference>
<dbReference type="EMBL" id="BAABFR010000029">
    <property type="protein sequence ID" value="GAA4392558.1"/>
    <property type="molecule type" value="Genomic_DNA"/>
</dbReference>
<dbReference type="SMART" id="SM00822">
    <property type="entry name" value="PKS_KR"/>
    <property type="match status" value="1"/>
</dbReference>
<comment type="similarity">
    <text evidence="1">Belongs to the short-chain dehydrogenases/reductases (SDR) family.</text>
</comment>
<keyword evidence="2" id="KW-0560">Oxidoreductase</keyword>
<evidence type="ECO:0000313" key="4">
    <source>
        <dbReference type="EMBL" id="GAA4392558.1"/>
    </source>
</evidence>
<dbReference type="PRINTS" id="PR00080">
    <property type="entry name" value="SDRFAMILY"/>
</dbReference>
<evidence type="ECO:0000256" key="1">
    <source>
        <dbReference type="ARBA" id="ARBA00006484"/>
    </source>
</evidence>
<dbReference type="InterPro" id="IPR036291">
    <property type="entry name" value="NAD(P)-bd_dom_sf"/>
</dbReference>
<proteinExistence type="inferred from homology"/>
<dbReference type="RefSeq" id="WP_344995253.1">
    <property type="nucleotide sequence ID" value="NZ_BAABFR010000029.1"/>
</dbReference>
<dbReference type="Proteomes" id="UP001500635">
    <property type="component" value="Unassembled WGS sequence"/>
</dbReference>